<dbReference type="Proteomes" id="UP000225997">
    <property type="component" value="Unassembled WGS sequence"/>
</dbReference>
<protein>
    <submittedName>
        <fullName evidence="1">Uncharacterized protein</fullName>
    </submittedName>
</protein>
<proteinExistence type="predicted"/>
<gene>
    <name evidence="1" type="ORF">COF40_09855</name>
</gene>
<accession>A0A2C4R0N4</accession>
<organism evidence="1 2">
    <name type="scientific">Bacillus toyonensis</name>
    <dbReference type="NCBI Taxonomy" id="155322"/>
    <lineage>
        <taxon>Bacteria</taxon>
        <taxon>Bacillati</taxon>
        <taxon>Bacillota</taxon>
        <taxon>Bacilli</taxon>
        <taxon>Bacillales</taxon>
        <taxon>Bacillaceae</taxon>
        <taxon>Bacillus</taxon>
        <taxon>Bacillus cereus group</taxon>
    </lineage>
</organism>
<comment type="caution">
    <text evidence="1">The sequence shown here is derived from an EMBL/GenBank/DDBJ whole genome shotgun (WGS) entry which is preliminary data.</text>
</comment>
<dbReference type="AlphaFoldDB" id="A0A2C4R0N4"/>
<reference evidence="1 2" key="1">
    <citation type="submission" date="2017-09" db="EMBL/GenBank/DDBJ databases">
        <title>Large-scale bioinformatics analysis of Bacillus genomes uncovers conserved roles of natural products in bacterial physiology.</title>
        <authorList>
            <consortium name="Agbiome Team Llc"/>
            <person name="Bleich R.M."/>
            <person name="Grubbs K.J."/>
            <person name="Santa Maria K.C."/>
            <person name="Allen S.E."/>
            <person name="Farag S."/>
            <person name="Shank E.A."/>
            <person name="Bowers A."/>
        </authorList>
    </citation>
    <scope>NUCLEOTIDE SEQUENCE [LARGE SCALE GENOMIC DNA]</scope>
    <source>
        <strain evidence="1 2">AFS044250</strain>
    </source>
</reference>
<sequence length="95" mass="11506">MVIDTFFCFDFFFYYVKKRVPVTEYPFYEPYRYSIIVMCASREQIIVRKVRVQDTICKLVENGTKGQSKYGFKNQKHQKTYILFVLFSKNAEPTW</sequence>
<name>A0A2C4R0N4_9BACI</name>
<dbReference type="EMBL" id="NUSQ01000044">
    <property type="protein sequence ID" value="PHD70946.1"/>
    <property type="molecule type" value="Genomic_DNA"/>
</dbReference>
<evidence type="ECO:0000313" key="1">
    <source>
        <dbReference type="EMBL" id="PHD70946.1"/>
    </source>
</evidence>
<evidence type="ECO:0000313" key="2">
    <source>
        <dbReference type="Proteomes" id="UP000225997"/>
    </source>
</evidence>